<reference evidence="2 3" key="1">
    <citation type="submission" date="2019-01" db="EMBL/GenBank/DDBJ databases">
        <title>Genome sequencing of the rare red list fungi Fomitopsis rosea.</title>
        <authorList>
            <person name="Buettner E."/>
            <person name="Kellner H."/>
        </authorList>
    </citation>
    <scope>NUCLEOTIDE SEQUENCE [LARGE SCALE GENOMIC DNA]</scope>
    <source>
        <strain evidence="2 3">DSM 105464</strain>
    </source>
</reference>
<evidence type="ECO:0000313" key="2">
    <source>
        <dbReference type="EMBL" id="TFY68868.1"/>
    </source>
</evidence>
<dbReference type="AlphaFoldDB" id="A0A4Y9Z4R0"/>
<evidence type="ECO:0000313" key="3">
    <source>
        <dbReference type="Proteomes" id="UP000298390"/>
    </source>
</evidence>
<organism evidence="2 3">
    <name type="scientific">Rhodofomes roseus</name>
    <dbReference type="NCBI Taxonomy" id="34475"/>
    <lineage>
        <taxon>Eukaryota</taxon>
        <taxon>Fungi</taxon>
        <taxon>Dikarya</taxon>
        <taxon>Basidiomycota</taxon>
        <taxon>Agaricomycotina</taxon>
        <taxon>Agaricomycetes</taxon>
        <taxon>Polyporales</taxon>
        <taxon>Rhodofomes</taxon>
    </lineage>
</organism>
<comment type="caution">
    <text evidence="2">The sequence shown here is derived from an EMBL/GenBank/DDBJ whole genome shotgun (WGS) entry which is preliminary data.</text>
</comment>
<gene>
    <name evidence="2" type="ORF">EVJ58_g758</name>
</gene>
<feature type="compositionally biased region" description="Basic and acidic residues" evidence="1">
    <location>
        <begin position="158"/>
        <end position="168"/>
    </location>
</feature>
<name>A0A4Y9Z4R0_9APHY</name>
<protein>
    <submittedName>
        <fullName evidence="2">Uncharacterized protein</fullName>
    </submittedName>
</protein>
<sequence length="180" mass="19281">MFGAALTVGCARSRACTTEAKVGAYRQSGRGPRGFKRAQLLGRKPAFPPSTASRRSVAGFATKSRAAHRSRGHATSQSTSSVSTTGTTSTSVRLSQSSASSLAFDDPPRELDEKGDLAEQECRGSVEISPASALRAAKLHRRKSRDCAPAPPAGLADDPERRVRDVAHIRRKQHTREQAR</sequence>
<dbReference type="Proteomes" id="UP000298390">
    <property type="component" value="Unassembled WGS sequence"/>
</dbReference>
<proteinExistence type="predicted"/>
<dbReference type="STRING" id="34475.A0A4Y9Z4R0"/>
<dbReference type="EMBL" id="SEKV01000021">
    <property type="protein sequence ID" value="TFY68868.1"/>
    <property type="molecule type" value="Genomic_DNA"/>
</dbReference>
<accession>A0A4Y9Z4R0</accession>
<evidence type="ECO:0000256" key="1">
    <source>
        <dbReference type="SAM" id="MobiDB-lite"/>
    </source>
</evidence>
<feature type="region of interest" description="Disordered" evidence="1">
    <location>
        <begin position="24"/>
        <end position="180"/>
    </location>
</feature>
<feature type="compositionally biased region" description="Low complexity" evidence="1">
    <location>
        <begin position="75"/>
        <end position="101"/>
    </location>
</feature>
<feature type="compositionally biased region" description="Basic and acidic residues" evidence="1">
    <location>
        <begin position="106"/>
        <end position="124"/>
    </location>
</feature>